<dbReference type="EMBL" id="RBEE01000023">
    <property type="protein sequence ID" value="RNL52505.1"/>
    <property type="molecule type" value="Genomic_DNA"/>
</dbReference>
<reference evidence="2 3" key="1">
    <citation type="submission" date="2018-10" db="EMBL/GenBank/DDBJ databases">
        <title>Genome sequencing of Pedobacter jejuensis TNB23.</title>
        <authorList>
            <person name="Cho Y.-J."/>
            <person name="Cho A."/>
            <person name="Kim O.-S."/>
        </authorList>
    </citation>
    <scope>NUCLEOTIDE SEQUENCE [LARGE SCALE GENOMIC DNA]</scope>
    <source>
        <strain evidence="2 3">TNB23</strain>
    </source>
</reference>
<feature type="transmembrane region" description="Helical" evidence="1">
    <location>
        <begin position="223"/>
        <end position="247"/>
    </location>
</feature>
<comment type="caution">
    <text evidence="2">The sequence shown here is derived from an EMBL/GenBank/DDBJ whole genome shotgun (WGS) entry which is preliminary data.</text>
</comment>
<feature type="transmembrane region" description="Helical" evidence="1">
    <location>
        <begin position="120"/>
        <end position="140"/>
    </location>
</feature>
<keyword evidence="3" id="KW-1185">Reference proteome</keyword>
<accession>A0A3N0BUV6</accession>
<dbReference type="OrthoDB" id="9759690at2"/>
<proteinExistence type="predicted"/>
<dbReference type="RefSeq" id="WP_123206308.1">
    <property type="nucleotide sequence ID" value="NZ_RBEE01000023.1"/>
</dbReference>
<feature type="transmembrane region" description="Helical" evidence="1">
    <location>
        <begin position="308"/>
        <end position="332"/>
    </location>
</feature>
<evidence type="ECO:0000256" key="1">
    <source>
        <dbReference type="SAM" id="Phobius"/>
    </source>
</evidence>
<dbReference type="Proteomes" id="UP000274046">
    <property type="component" value="Unassembled WGS sequence"/>
</dbReference>
<keyword evidence="1" id="KW-1133">Transmembrane helix</keyword>
<evidence type="ECO:0008006" key="4">
    <source>
        <dbReference type="Google" id="ProtNLM"/>
    </source>
</evidence>
<feature type="transmembrane region" description="Helical" evidence="1">
    <location>
        <begin position="363"/>
        <end position="387"/>
    </location>
</feature>
<dbReference type="AlphaFoldDB" id="A0A3N0BUV6"/>
<feature type="transmembrane region" description="Helical" evidence="1">
    <location>
        <begin position="184"/>
        <end position="203"/>
    </location>
</feature>
<gene>
    <name evidence="2" type="ORF">D7004_13225</name>
</gene>
<sequence>MLISQVNISKYDNKRYVLNTVGGRNILVNENVVKLVDILTSNTEIGTACSCFNDANGFSLTVDEFFSVLQERLGGYGILVDDHTNVRALPDTYLKLKVELINSRVAGFLSQIFLPFFSPIIFYLLLGLMSIVSLFILNFILSTTFQNLTINYTLLTITICTVMLIHELGHIAACRKFKIKHGGIGFGIYLVFPVAYADITNVWQASKSQRIMANLGGVFNEYLYAFTLLGVYWISQNETFLLAYFIITSKVLFELNPFVRLDGYWVLSDLTGTPNLLPRARKAITESLNIKGFFNFIKNPTIGLSSRGLLIGYGLANYLIVIIYLLLIWFNYQHHITNFPLNLKNLVSKLIGLNLELKDLKGAYLMVILFYYLAIKYSYNFIINPLYKKISNRLRH</sequence>
<organism evidence="2 3">
    <name type="scientific">Pedobacter jejuensis</name>
    <dbReference type="NCBI Taxonomy" id="1268550"/>
    <lineage>
        <taxon>Bacteria</taxon>
        <taxon>Pseudomonadati</taxon>
        <taxon>Bacteroidota</taxon>
        <taxon>Sphingobacteriia</taxon>
        <taxon>Sphingobacteriales</taxon>
        <taxon>Sphingobacteriaceae</taxon>
        <taxon>Pedobacter</taxon>
    </lineage>
</organism>
<feature type="transmembrane region" description="Helical" evidence="1">
    <location>
        <begin position="152"/>
        <end position="172"/>
    </location>
</feature>
<evidence type="ECO:0000313" key="2">
    <source>
        <dbReference type="EMBL" id="RNL52505.1"/>
    </source>
</evidence>
<name>A0A3N0BUV6_9SPHI</name>
<evidence type="ECO:0000313" key="3">
    <source>
        <dbReference type="Proteomes" id="UP000274046"/>
    </source>
</evidence>
<keyword evidence="1" id="KW-0472">Membrane</keyword>
<protein>
    <recommendedName>
        <fullName evidence="4">Peptidase M50</fullName>
    </recommendedName>
</protein>
<keyword evidence="1" id="KW-0812">Transmembrane</keyword>